<reference evidence="8" key="1">
    <citation type="submission" date="2022-07" db="EMBL/GenBank/DDBJ databases">
        <title>The genome of Lyophyllum shimeji provides insight into the initial evolution of ectomycorrhizal fungal genome.</title>
        <authorList>
            <person name="Kobayashi Y."/>
            <person name="Shibata T."/>
            <person name="Hirakawa H."/>
            <person name="Shigenobu S."/>
            <person name="Nishiyama T."/>
            <person name="Yamada A."/>
            <person name="Hasebe M."/>
            <person name="Kawaguchi M."/>
        </authorList>
    </citation>
    <scope>NUCLEOTIDE SEQUENCE</scope>
    <source>
        <strain evidence="8">AT787</strain>
    </source>
</reference>
<dbReference type="OrthoDB" id="1875589at2759"/>
<evidence type="ECO:0000256" key="6">
    <source>
        <dbReference type="ARBA" id="ARBA00023274"/>
    </source>
</evidence>
<evidence type="ECO:0000256" key="1">
    <source>
        <dbReference type="ARBA" id="ARBA00004021"/>
    </source>
</evidence>
<dbReference type="EMBL" id="BRPK01000006">
    <property type="protein sequence ID" value="GLB39431.1"/>
    <property type="molecule type" value="Genomic_DNA"/>
</dbReference>
<keyword evidence="9" id="KW-1185">Reference proteome</keyword>
<evidence type="ECO:0000256" key="2">
    <source>
        <dbReference type="ARBA" id="ARBA00004496"/>
    </source>
</evidence>
<keyword evidence="4" id="KW-0963">Cytoplasm</keyword>
<evidence type="ECO:0000256" key="5">
    <source>
        <dbReference type="ARBA" id="ARBA00022980"/>
    </source>
</evidence>
<dbReference type="SUPFAM" id="SSF50104">
    <property type="entry name" value="Translation proteins SH3-like domain"/>
    <property type="match status" value="1"/>
</dbReference>
<dbReference type="Proteomes" id="UP001063166">
    <property type="component" value="Unassembled WGS sequence"/>
</dbReference>
<dbReference type="PANTHER" id="PTHR11127">
    <property type="entry name" value="60S RIBOSOMAL PROTEIN L14"/>
    <property type="match status" value="1"/>
</dbReference>
<dbReference type="InterPro" id="IPR014722">
    <property type="entry name" value="Rib_uL2_dom2"/>
</dbReference>
<dbReference type="FunFam" id="2.30.30.30:FF:000030">
    <property type="entry name" value="60S ribosomal protein L14"/>
    <property type="match status" value="1"/>
</dbReference>
<dbReference type="CDD" id="cd23702">
    <property type="entry name" value="eL14"/>
    <property type="match status" value="1"/>
</dbReference>
<dbReference type="GO" id="GO:0003723">
    <property type="term" value="F:RNA binding"/>
    <property type="evidence" value="ECO:0007669"/>
    <property type="project" value="InterPro"/>
</dbReference>
<dbReference type="Gene3D" id="6.10.250.2270">
    <property type="match status" value="1"/>
</dbReference>
<evidence type="ECO:0000256" key="3">
    <source>
        <dbReference type="ARBA" id="ARBA00006592"/>
    </source>
</evidence>
<keyword evidence="5 8" id="KW-0689">Ribosomal protein</keyword>
<dbReference type="GO" id="GO:0042273">
    <property type="term" value="P:ribosomal large subunit biogenesis"/>
    <property type="evidence" value="ECO:0007669"/>
    <property type="project" value="TreeGrafter"/>
</dbReference>
<comment type="caution">
    <text evidence="8">The sequence shown here is derived from an EMBL/GenBank/DDBJ whole genome shotgun (WGS) entry which is preliminary data.</text>
</comment>
<comment type="similarity">
    <text evidence="3">Belongs to the eukaryotic ribosomal protein eL14 family.</text>
</comment>
<dbReference type="InterPro" id="IPR039660">
    <property type="entry name" value="Ribosomal_eL14"/>
</dbReference>
<feature type="domain" description="Large ribosomal subunit protein eL14" evidence="7">
    <location>
        <begin position="69"/>
        <end position="144"/>
    </location>
</feature>
<organism evidence="8 9">
    <name type="scientific">Lyophyllum shimeji</name>
    <name type="common">Hon-shimeji</name>
    <name type="synonym">Tricholoma shimeji</name>
    <dbReference type="NCBI Taxonomy" id="47721"/>
    <lineage>
        <taxon>Eukaryota</taxon>
        <taxon>Fungi</taxon>
        <taxon>Dikarya</taxon>
        <taxon>Basidiomycota</taxon>
        <taxon>Agaricomycotina</taxon>
        <taxon>Agaricomycetes</taxon>
        <taxon>Agaricomycetidae</taxon>
        <taxon>Agaricales</taxon>
        <taxon>Tricholomatineae</taxon>
        <taxon>Lyophyllaceae</taxon>
        <taxon>Lyophyllum</taxon>
    </lineage>
</organism>
<proteinExistence type="inferred from homology"/>
<evidence type="ECO:0000259" key="7">
    <source>
        <dbReference type="Pfam" id="PF01929"/>
    </source>
</evidence>
<dbReference type="AlphaFoldDB" id="A0A9P3UQP3"/>
<name>A0A9P3UQP3_LYOSH</name>
<dbReference type="InterPro" id="IPR002784">
    <property type="entry name" value="Ribosomal_eL14_dom"/>
</dbReference>
<dbReference type="PANTHER" id="PTHR11127:SF2">
    <property type="entry name" value="LARGE RIBOSOMAL SUBUNIT PROTEIN EL14"/>
    <property type="match status" value="1"/>
</dbReference>
<evidence type="ECO:0000256" key="4">
    <source>
        <dbReference type="ARBA" id="ARBA00022490"/>
    </source>
</evidence>
<keyword evidence="6" id="KW-0687">Ribonucleoprotein</keyword>
<protein>
    <submittedName>
        <fullName evidence="8">Ribosomal protein L14</fullName>
    </submittedName>
</protein>
<accession>A0A9P3UQP3</accession>
<evidence type="ECO:0000313" key="8">
    <source>
        <dbReference type="EMBL" id="GLB39431.1"/>
    </source>
</evidence>
<dbReference type="Pfam" id="PF01929">
    <property type="entry name" value="Ribosomal_L14e"/>
    <property type="match status" value="1"/>
</dbReference>
<dbReference type="InterPro" id="IPR008991">
    <property type="entry name" value="Translation_prot_SH3-like_sf"/>
</dbReference>
<dbReference type="Gene3D" id="2.30.30.30">
    <property type="match status" value="1"/>
</dbReference>
<comment type="subcellular location">
    <subcellularLocation>
        <location evidence="2">Cytoplasm</location>
    </subcellularLocation>
</comment>
<comment type="function">
    <text evidence="1">Component of the ribosome, a large ribonucleoprotein complex responsible for the synthesis of proteins in the cell. The small ribosomal subunit (SSU) binds messenger RNAs (mRNAs) and translates the encoded message by selecting cognate aminoacyl-transfer RNA (tRNA) molecules. The large subunit (LSU) contains the ribosomal catalytic site termed the peptidyl transferase center (PTC), which catalyzes the formation of peptide bonds, thereby polymerizing the amino acids delivered by tRNAs into a polypeptide chain. The nascent polypeptides leave the ribosome through a tunnel in the LSU and interact with protein factors that function in enzymatic processing, targeting, and the membrane insertion of nascent chains at the exit of the ribosomal tunnel.</text>
</comment>
<dbReference type="GO" id="GO:0022625">
    <property type="term" value="C:cytosolic large ribosomal subunit"/>
    <property type="evidence" value="ECO:0007669"/>
    <property type="project" value="TreeGrafter"/>
</dbReference>
<dbReference type="GO" id="GO:0003735">
    <property type="term" value="F:structural constituent of ribosome"/>
    <property type="evidence" value="ECO:0007669"/>
    <property type="project" value="InterPro"/>
</dbReference>
<evidence type="ECO:0000313" key="9">
    <source>
        <dbReference type="Proteomes" id="UP001063166"/>
    </source>
</evidence>
<dbReference type="GO" id="GO:0006412">
    <property type="term" value="P:translation"/>
    <property type="evidence" value="ECO:0007669"/>
    <property type="project" value="InterPro"/>
</dbReference>
<sequence length="159" mass="18126">MARERTEWRAVLDGWEDFALDDPSNFKRFVEVGRVVLLKEGDYSGKIAIIAEILDQNRAIIDGPTSGVPRQPYSYKNMVLTPLKVTGLPRGARTGVVRKVAEKEAVVEKWNKTGWAQKRAAIEKRRSLNDFARFSVMLAKKQRRDAVRKTVRKLAQEQA</sequence>
<gene>
    <name evidence="8" type="ORF">LshimejAT787_0605930</name>
</gene>